<sequence length="45" mass="4775">LKPDDVADEPVPVKVVGVTDMVWVVATHQNSFSGFIASTGLTSPY</sequence>
<proteinExistence type="predicted"/>
<dbReference type="AlphaFoldDB" id="A0A0N4X3K7"/>
<dbReference type="WBParaSite" id="HPLM_0001894901-mRNA-1">
    <property type="protein sequence ID" value="HPLM_0001894901-mRNA-1"/>
    <property type="gene ID" value="HPLM_0001894901"/>
</dbReference>
<protein>
    <submittedName>
        <fullName evidence="1">DOMON domain-containing protein</fullName>
    </submittedName>
</protein>
<organism evidence="1">
    <name type="scientific">Haemonchus placei</name>
    <name type="common">Barber's pole worm</name>
    <dbReference type="NCBI Taxonomy" id="6290"/>
    <lineage>
        <taxon>Eukaryota</taxon>
        <taxon>Metazoa</taxon>
        <taxon>Ecdysozoa</taxon>
        <taxon>Nematoda</taxon>
        <taxon>Chromadorea</taxon>
        <taxon>Rhabditida</taxon>
        <taxon>Rhabditina</taxon>
        <taxon>Rhabditomorpha</taxon>
        <taxon>Strongyloidea</taxon>
        <taxon>Trichostrongylidae</taxon>
        <taxon>Haemonchus</taxon>
    </lineage>
</organism>
<reference evidence="1" key="1">
    <citation type="submission" date="2017-02" db="UniProtKB">
        <authorList>
            <consortium name="WormBaseParasite"/>
        </authorList>
    </citation>
    <scope>IDENTIFICATION</scope>
</reference>
<name>A0A0N4X3K7_HAEPC</name>
<accession>A0A0N4X3K7</accession>
<evidence type="ECO:0000313" key="1">
    <source>
        <dbReference type="WBParaSite" id="HPLM_0001894901-mRNA-1"/>
    </source>
</evidence>